<sequence>MYLPKFTYYAPETLEEALDLLEKYGGEAKILAGGTDLIVDLREKKKHPKAVIDVKRIKGLNVLKYEPGNGLVIGATVTYHQILSYEPVLNKYPVLWEAVKTVADEILRMRATLVGNICTASPAADTAPALLVYDAVVETASKRGGRKIPIEQFFAGVKKTVLEPWEIVVSVKLPEPPHDAKGTYMKAMRVWSEDLALVGVAALVADRGRDVRLAYASVAPTPVRARNAENVFKQDGDILDKINKAVELAVSAVSPISDVRASKEYRLHLVKTFTRNALNKLLGVEAMAVA</sequence>
<dbReference type="AlphaFoldDB" id="A0A7C5U3M1"/>
<dbReference type="PROSITE" id="PS51387">
    <property type="entry name" value="FAD_PCMH"/>
    <property type="match status" value="1"/>
</dbReference>
<dbReference type="InterPro" id="IPR036318">
    <property type="entry name" value="FAD-bd_PCMH-like_sf"/>
</dbReference>
<dbReference type="Gene3D" id="3.30.43.10">
    <property type="entry name" value="Uridine Diphospho-n-acetylenolpyruvylglucosamine Reductase, domain 2"/>
    <property type="match status" value="1"/>
</dbReference>
<keyword evidence="3" id="KW-0560">Oxidoreductase</keyword>
<gene>
    <name evidence="5" type="ORF">ENM42_00295</name>
</gene>
<dbReference type="InterPro" id="IPR016169">
    <property type="entry name" value="FAD-bd_PCMH_sub2"/>
</dbReference>
<evidence type="ECO:0000256" key="2">
    <source>
        <dbReference type="ARBA" id="ARBA00022827"/>
    </source>
</evidence>
<protein>
    <submittedName>
        <fullName evidence="5">Xanthine dehydrogenase family protein subunit M</fullName>
    </submittedName>
</protein>
<dbReference type="GO" id="GO:0071949">
    <property type="term" value="F:FAD binding"/>
    <property type="evidence" value="ECO:0007669"/>
    <property type="project" value="InterPro"/>
</dbReference>
<evidence type="ECO:0000313" key="5">
    <source>
        <dbReference type="EMBL" id="HHR40248.1"/>
    </source>
</evidence>
<reference evidence="5" key="1">
    <citation type="journal article" date="2020" name="mSystems">
        <title>Genome- and Community-Level Interaction Insights into Carbon Utilization and Element Cycling Functions of Hydrothermarchaeota in Hydrothermal Sediment.</title>
        <authorList>
            <person name="Zhou Z."/>
            <person name="Liu Y."/>
            <person name="Xu W."/>
            <person name="Pan J."/>
            <person name="Luo Z.H."/>
            <person name="Li M."/>
        </authorList>
    </citation>
    <scope>NUCLEOTIDE SEQUENCE [LARGE SCALE GENOMIC DNA]</scope>
    <source>
        <strain evidence="5">SpSt-1084</strain>
    </source>
</reference>
<dbReference type="InterPro" id="IPR016166">
    <property type="entry name" value="FAD-bd_PCMH"/>
</dbReference>
<dbReference type="PANTHER" id="PTHR42659">
    <property type="entry name" value="XANTHINE DEHYDROGENASE SUBUNIT C-RELATED"/>
    <property type="match status" value="1"/>
</dbReference>
<dbReference type="SUPFAM" id="SSF55447">
    <property type="entry name" value="CO dehydrogenase flavoprotein C-terminal domain-like"/>
    <property type="match status" value="1"/>
</dbReference>
<evidence type="ECO:0000256" key="1">
    <source>
        <dbReference type="ARBA" id="ARBA00022630"/>
    </source>
</evidence>
<dbReference type="InterPro" id="IPR051312">
    <property type="entry name" value="Diverse_Substr_Oxidored"/>
</dbReference>
<evidence type="ECO:0000259" key="4">
    <source>
        <dbReference type="PROSITE" id="PS51387"/>
    </source>
</evidence>
<dbReference type="Gene3D" id="3.30.390.50">
    <property type="entry name" value="CO dehydrogenase flavoprotein, C-terminal domain"/>
    <property type="match status" value="1"/>
</dbReference>
<dbReference type="SUPFAM" id="SSF56176">
    <property type="entry name" value="FAD-binding/transporter-associated domain-like"/>
    <property type="match status" value="1"/>
</dbReference>
<dbReference type="GO" id="GO:0016491">
    <property type="term" value="F:oxidoreductase activity"/>
    <property type="evidence" value="ECO:0007669"/>
    <property type="project" value="UniProtKB-KW"/>
</dbReference>
<feature type="domain" description="FAD-binding PCMH-type" evidence="4">
    <location>
        <begin position="1"/>
        <end position="178"/>
    </location>
</feature>
<dbReference type="Pfam" id="PF00941">
    <property type="entry name" value="FAD_binding_5"/>
    <property type="match status" value="1"/>
</dbReference>
<name>A0A7C5U3M1_CALS0</name>
<dbReference type="InterPro" id="IPR002346">
    <property type="entry name" value="Mopterin_DH_FAD-bd"/>
</dbReference>
<dbReference type="PANTHER" id="PTHR42659:SF2">
    <property type="entry name" value="XANTHINE DEHYDROGENASE SUBUNIT C-RELATED"/>
    <property type="match status" value="1"/>
</dbReference>
<accession>A0A7C5U3M1</accession>
<dbReference type="SMART" id="SM01092">
    <property type="entry name" value="CO_deh_flav_C"/>
    <property type="match status" value="1"/>
</dbReference>
<dbReference type="Pfam" id="PF03450">
    <property type="entry name" value="CO_deh_flav_C"/>
    <property type="match status" value="1"/>
</dbReference>
<dbReference type="InterPro" id="IPR016167">
    <property type="entry name" value="FAD-bd_PCMH_sub1"/>
</dbReference>
<keyword evidence="2" id="KW-0274">FAD</keyword>
<dbReference type="InterPro" id="IPR036683">
    <property type="entry name" value="CO_DH_flav_C_dom_sf"/>
</dbReference>
<dbReference type="InterPro" id="IPR005107">
    <property type="entry name" value="CO_DH_flav_C"/>
</dbReference>
<organism evidence="5">
    <name type="scientific">Caldiarchaeum subterraneum</name>
    <dbReference type="NCBI Taxonomy" id="311458"/>
    <lineage>
        <taxon>Archaea</taxon>
        <taxon>Nitrososphaerota</taxon>
        <taxon>Candidatus Caldarchaeales</taxon>
        <taxon>Candidatus Caldarchaeaceae</taxon>
        <taxon>Candidatus Caldarchaeum</taxon>
    </lineage>
</organism>
<evidence type="ECO:0000256" key="3">
    <source>
        <dbReference type="ARBA" id="ARBA00023002"/>
    </source>
</evidence>
<proteinExistence type="predicted"/>
<comment type="caution">
    <text evidence="5">The sequence shown here is derived from an EMBL/GenBank/DDBJ whole genome shotgun (WGS) entry which is preliminary data.</text>
</comment>
<dbReference type="Gene3D" id="3.30.465.10">
    <property type="match status" value="1"/>
</dbReference>
<keyword evidence="1" id="KW-0285">Flavoprotein</keyword>
<dbReference type="EMBL" id="DRXS01000019">
    <property type="protein sequence ID" value="HHR40248.1"/>
    <property type="molecule type" value="Genomic_DNA"/>
</dbReference>